<evidence type="ECO:0000313" key="8">
    <source>
        <dbReference type="EMBL" id="ATX76752.1"/>
    </source>
</evidence>
<comment type="subcellular location">
    <subcellularLocation>
        <location evidence="6">Cell membrane</location>
        <topology evidence="6">Multi-pass membrane protein</topology>
    </subcellularLocation>
    <subcellularLocation>
        <location evidence="1">Membrane</location>
        <topology evidence="1">Multi-pass membrane protein</topology>
    </subcellularLocation>
</comment>
<feature type="transmembrane region" description="Helical" evidence="7">
    <location>
        <begin position="18"/>
        <end position="38"/>
    </location>
</feature>
<dbReference type="EMBL" id="CP011797">
    <property type="protein sequence ID" value="ATX76752.1"/>
    <property type="molecule type" value="Genomic_DNA"/>
</dbReference>
<keyword evidence="6" id="KW-0813">Transport</keyword>
<gene>
    <name evidence="8" type="primary">znuB</name>
    <name evidence="8" type="ORF">REIFOR_01607</name>
</gene>
<evidence type="ECO:0000256" key="2">
    <source>
        <dbReference type="ARBA" id="ARBA00008034"/>
    </source>
</evidence>
<feature type="transmembrane region" description="Helical" evidence="7">
    <location>
        <begin position="203"/>
        <end position="220"/>
    </location>
</feature>
<dbReference type="GO" id="GO:0010043">
    <property type="term" value="P:response to zinc ion"/>
    <property type="evidence" value="ECO:0007669"/>
    <property type="project" value="TreeGrafter"/>
</dbReference>
<dbReference type="PANTHER" id="PTHR30477:SF13">
    <property type="entry name" value="IRON TRANSPORT SYSTEM MEMBRANE PROTEIN HI_0360-RELATED"/>
    <property type="match status" value="1"/>
</dbReference>
<evidence type="ECO:0000256" key="6">
    <source>
        <dbReference type="RuleBase" id="RU003943"/>
    </source>
</evidence>
<dbReference type="PANTHER" id="PTHR30477">
    <property type="entry name" value="ABC-TRANSPORTER METAL-BINDING PROTEIN"/>
    <property type="match status" value="1"/>
</dbReference>
<sequence>MLDLLIGPFIEFAFMRRALLGTLVLSVSSAPIGVFLMLRRMSLTGDAMSHAILPGAAVGFLFAGLSVTAMTIGGLIAGSLVALLSGLTARKTGTGEDSSLAAFYLTSLAIGVMIISMSGSNVDLMHVLFGSTLALDNTALILLLSICAITLIALTLIYRPLVMECVDPDFLKSISRFSSIAHYGFLMLVVLNLVSGFHAMGTLMSVGLMILPASIARFWVRQLESMILLSMLLAFGACVSGLLFSYYISVPTSPMIITSLGACYIVSIFFGLNKGMLTTLINAKRKHLTV</sequence>
<dbReference type="SUPFAM" id="SSF81345">
    <property type="entry name" value="ABC transporter involved in vitamin B12 uptake, BtuC"/>
    <property type="match status" value="1"/>
</dbReference>
<dbReference type="RefSeq" id="WP_100257067.1">
    <property type="nucleotide sequence ID" value="NZ_CP011797.1"/>
</dbReference>
<keyword evidence="3 6" id="KW-0812">Transmembrane</keyword>
<dbReference type="InterPro" id="IPR037294">
    <property type="entry name" value="ABC_BtuC-like"/>
</dbReference>
<dbReference type="Gene3D" id="1.10.3470.10">
    <property type="entry name" value="ABC transporter involved in vitamin B12 uptake, BtuC"/>
    <property type="match status" value="1"/>
</dbReference>
<feature type="transmembrane region" description="Helical" evidence="7">
    <location>
        <begin position="99"/>
        <end position="119"/>
    </location>
</feature>
<feature type="transmembrane region" description="Helical" evidence="7">
    <location>
        <begin position="227"/>
        <end position="248"/>
    </location>
</feature>
<dbReference type="KEGG" id="rfo:REIFOR_01607"/>
<dbReference type="OrthoDB" id="9804300at2"/>
<evidence type="ECO:0000256" key="4">
    <source>
        <dbReference type="ARBA" id="ARBA00022989"/>
    </source>
</evidence>
<name>A0A2K8KQ66_9GAMM</name>
<evidence type="ECO:0000256" key="5">
    <source>
        <dbReference type="ARBA" id="ARBA00023136"/>
    </source>
</evidence>
<feature type="transmembrane region" description="Helical" evidence="7">
    <location>
        <begin position="180"/>
        <end position="197"/>
    </location>
</feature>
<dbReference type="AlphaFoldDB" id="A0A2K8KQ66"/>
<organism evidence="8 9">
    <name type="scientific">Reinekea forsetii</name>
    <dbReference type="NCBI Taxonomy" id="1336806"/>
    <lineage>
        <taxon>Bacteria</taxon>
        <taxon>Pseudomonadati</taxon>
        <taxon>Pseudomonadota</taxon>
        <taxon>Gammaproteobacteria</taxon>
        <taxon>Oceanospirillales</taxon>
        <taxon>Saccharospirillaceae</taxon>
        <taxon>Reinekea</taxon>
    </lineage>
</organism>
<dbReference type="GO" id="GO:0055085">
    <property type="term" value="P:transmembrane transport"/>
    <property type="evidence" value="ECO:0007669"/>
    <property type="project" value="InterPro"/>
</dbReference>
<feature type="transmembrane region" description="Helical" evidence="7">
    <location>
        <begin position="139"/>
        <end position="159"/>
    </location>
</feature>
<evidence type="ECO:0000256" key="3">
    <source>
        <dbReference type="ARBA" id="ARBA00022692"/>
    </source>
</evidence>
<evidence type="ECO:0000313" key="9">
    <source>
        <dbReference type="Proteomes" id="UP000229757"/>
    </source>
</evidence>
<dbReference type="GO" id="GO:0043190">
    <property type="term" value="C:ATP-binding cassette (ABC) transporter complex"/>
    <property type="evidence" value="ECO:0007669"/>
    <property type="project" value="InterPro"/>
</dbReference>
<keyword evidence="5 7" id="KW-0472">Membrane</keyword>
<keyword evidence="4 7" id="KW-1133">Transmembrane helix</keyword>
<comment type="similarity">
    <text evidence="2 6">Belongs to the ABC-3 integral membrane protein family.</text>
</comment>
<feature type="transmembrane region" description="Helical" evidence="7">
    <location>
        <begin position="254"/>
        <end position="272"/>
    </location>
</feature>
<accession>A0A2K8KQ66</accession>
<protein>
    <submittedName>
        <fullName evidence="8">Zinc ABC transporter, inner membrane permease protein ZnuB</fullName>
    </submittedName>
</protein>
<proteinExistence type="inferred from homology"/>
<keyword evidence="9" id="KW-1185">Reference proteome</keyword>
<evidence type="ECO:0000256" key="7">
    <source>
        <dbReference type="SAM" id="Phobius"/>
    </source>
</evidence>
<dbReference type="Proteomes" id="UP000229757">
    <property type="component" value="Chromosome"/>
</dbReference>
<dbReference type="Pfam" id="PF00950">
    <property type="entry name" value="ABC-3"/>
    <property type="match status" value="1"/>
</dbReference>
<evidence type="ECO:0000256" key="1">
    <source>
        <dbReference type="ARBA" id="ARBA00004141"/>
    </source>
</evidence>
<feature type="transmembrane region" description="Helical" evidence="7">
    <location>
        <begin position="58"/>
        <end position="87"/>
    </location>
</feature>
<dbReference type="InterPro" id="IPR001626">
    <property type="entry name" value="ABC_TroCD"/>
</dbReference>
<reference evidence="8 9" key="1">
    <citation type="journal article" date="2017" name="Environ. Microbiol.">
        <title>Genomic and physiological analyses of 'Reinekea forsetii' reveal a versatile opportunistic lifestyle during spring algae blooms.</title>
        <authorList>
            <person name="Avci B."/>
            <person name="Hahnke R.L."/>
            <person name="Chafee M."/>
            <person name="Fischer T."/>
            <person name="Gruber-Vodicka H."/>
            <person name="Tegetmeyer H.E."/>
            <person name="Harder J."/>
            <person name="Fuchs B.M."/>
            <person name="Amann R.I."/>
            <person name="Teeling H."/>
        </authorList>
    </citation>
    <scope>NUCLEOTIDE SEQUENCE [LARGE SCALE GENOMIC DNA]</scope>
    <source>
        <strain evidence="8 9">Hel1_31_D35</strain>
    </source>
</reference>